<dbReference type="EMBL" id="LT629762">
    <property type="protein sequence ID" value="SDT52851.1"/>
    <property type="molecule type" value="Genomic_DNA"/>
</dbReference>
<gene>
    <name evidence="2" type="ORF">SAMN05216222_4901</name>
</gene>
<dbReference type="Proteomes" id="UP000198481">
    <property type="component" value="Chromosome I"/>
</dbReference>
<dbReference type="AlphaFoldDB" id="A0A1H2B3R9"/>
<protein>
    <submittedName>
        <fullName evidence="2">Uncharacterized protein</fullName>
    </submittedName>
</protein>
<organism evidence="2 3">
    <name type="scientific">Pseudomonas prosekii</name>
    <dbReference type="NCBI Taxonomy" id="1148509"/>
    <lineage>
        <taxon>Bacteria</taxon>
        <taxon>Pseudomonadati</taxon>
        <taxon>Pseudomonadota</taxon>
        <taxon>Gammaproteobacteria</taxon>
        <taxon>Pseudomonadales</taxon>
        <taxon>Pseudomonadaceae</taxon>
        <taxon>Pseudomonas</taxon>
    </lineage>
</organism>
<dbReference type="STRING" id="1148509.SAMN05216222_4901"/>
<name>A0A1H2B3R9_9PSED</name>
<evidence type="ECO:0000313" key="3">
    <source>
        <dbReference type="Proteomes" id="UP000198481"/>
    </source>
</evidence>
<dbReference type="RefSeq" id="WP_092280075.1">
    <property type="nucleotide sequence ID" value="NZ_LT629762.1"/>
</dbReference>
<sequence>MNRIAPALAALAFSSLALADPVVDAFDAALASAKTTITLQRACEVSIQSSDVKPCMEASTAHEDYERKTRHMLSIIGPPPDGLYQHVRPEQGAELVNLANEIKASMDMLVKYTDPK</sequence>
<evidence type="ECO:0000256" key="1">
    <source>
        <dbReference type="SAM" id="SignalP"/>
    </source>
</evidence>
<feature type="chain" id="PRO_5009269501" evidence="1">
    <location>
        <begin position="20"/>
        <end position="116"/>
    </location>
</feature>
<proteinExistence type="predicted"/>
<keyword evidence="1" id="KW-0732">Signal</keyword>
<accession>A0A1H2B3R9</accession>
<feature type="signal peptide" evidence="1">
    <location>
        <begin position="1"/>
        <end position="19"/>
    </location>
</feature>
<reference evidence="2 3" key="1">
    <citation type="submission" date="2016-10" db="EMBL/GenBank/DDBJ databases">
        <authorList>
            <person name="de Groot N.N."/>
        </authorList>
    </citation>
    <scope>NUCLEOTIDE SEQUENCE [LARGE SCALE GENOMIC DNA]</scope>
    <source>
        <strain evidence="2 3">LMG 26867</strain>
    </source>
</reference>
<evidence type="ECO:0000313" key="2">
    <source>
        <dbReference type="EMBL" id="SDT52851.1"/>
    </source>
</evidence>